<feature type="domain" description="Peptidase M24" evidence="5">
    <location>
        <begin position="178"/>
        <end position="384"/>
    </location>
</feature>
<protein>
    <submittedName>
        <fullName evidence="7">Aminopeptidase YpdF (MP-, MA-, MS-, AP-, NP-specific)</fullName>
    </submittedName>
</protein>
<evidence type="ECO:0000313" key="8">
    <source>
        <dbReference type="Proteomes" id="UP000244016"/>
    </source>
</evidence>
<dbReference type="InterPro" id="IPR001131">
    <property type="entry name" value="Peptidase_M24B_aminopep-P_CS"/>
</dbReference>
<evidence type="ECO:0000256" key="2">
    <source>
        <dbReference type="ARBA" id="ARBA00022801"/>
    </source>
</evidence>
<dbReference type="InterPro" id="IPR036005">
    <property type="entry name" value="Creatinase/aminopeptidase-like"/>
</dbReference>
<dbReference type="GO" id="GO:0004177">
    <property type="term" value="F:aminopeptidase activity"/>
    <property type="evidence" value="ECO:0007669"/>
    <property type="project" value="UniProtKB-KW"/>
</dbReference>
<comment type="caution">
    <text evidence="7">The sequence shown here is derived from an EMBL/GenBank/DDBJ whole genome shotgun (WGS) entry which is preliminary data.</text>
</comment>
<feature type="compositionally biased region" description="Basic and acidic residues" evidence="4">
    <location>
        <begin position="13"/>
        <end position="23"/>
    </location>
</feature>
<evidence type="ECO:0000256" key="4">
    <source>
        <dbReference type="SAM" id="MobiDB-lite"/>
    </source>
</evidence>
<keyword evidence="1 3" id="KW-0479">Metal-binding</keyword>
<reference evidence="7 8" key="1">
    <citation type="submission" date="2017-08" db="EMBL/GenBank/DDBJ databases">
        <title>Burning lignite coal seam in the remote Altai Mountains harbors a hydrogen-driven thermophilic microbial community.</title>
        <authorList>
            <person name="Kadnikov V.V."/>
            <person name="Mardanov A.V."/>
            <person name="Ivasenko D."/>
            <person name="Beletsky A.V."/>
            <person name="Karnachuk O.V."/>
            <person name="Ravin N.V."/>
        </authorList>
    </citation>
    <scope>NUCLEOTIDE SEQUENCE [LARGE SCALE GENOMIC DNA]</scope>
    <source>
        <strain evidence="7">AL31</strain>
    </source>
</reference>
<dbReference type="AlphaFoldDB" id="A0A2T5G7L6"/>
<proteinExistence type="inferred from homology"/>
<keyword evidence="7" id="KW-0645">Protease</keyword>
<dbReference type="PANTHER" id="PTHR46112">
    <property type="entry name" value="AMINOPEPTIDASE"/>
    <property type="match status" value="1"/>
</dbReference>
<gene>
    <name evidence="7" type="ORF">BLITH_1148</name>
</gene>
<keyword evidence="7" id="KW-0031">Aminopeptidase</keyword>
<dbReference type="SUPFAM" id="SSF53092">
    <property type="entry name" value="Creatinase/prolidase N-terminal domain"/>
    <property type="match status" value="1"/>
</dbReference>
<evidence type="ECO:0000259" key="6">
    <source>
        <dbReference type="Pfam" id="PF01321"/>
    </source>
</evidence>
<dbReference type="GO" id="GO:0046872">
    <property type="term" value="F:metal ion binding"/>
    <property type="evidence" value="ECO:0007669"/>
    <property type="project" value="UniProtKB-KW"/>
</dbReference>
<dbReference type="Pfam" id="PF00557">
    <property type="entry name" value="Peptidase_M24"/>
    <property type="match status" value="1"/>
</dbReference>
<dbReference type="EMBL" id="PEBW01000003">
    <property type="protein sequence ID" value="PTQ52181.1"/>
    <property type="molecule type" value="Genomic_DNA"/>
</dbReference>
<feature type="domain" description="Creatinase N-terminal" evidence="6">
    <location>
        <begin position="26"/>
        <end position="169"/>
    </location>
</feature>
<evidence type="ECO:0000256" key="1">
    <source>
        <dbReference type="ARBA" id="ARBA00022723"/>
    </source>
</evidence>
<keyword evidence="2" id="KW-0378">Hydrolase</keyword>
<dbReference type="Gene3D" id="3.90.230.10">
    <property type="entry name" value="Creatinase/methionine aminopeptidase superfamily"/>
    <property type="match status" value="1"/>
</dbReference>
<evidence type="ECO:0000259" key="5">
    <source>
        <dbReference type="Pfam" id="PF00557"/>
    </source>
</evidence>
<dbReference type="SUPFAM" id="SSF55920">
    <property type="entry name" value="Creatinase/aminopeptidase"/>
    <property type="match status" value="1"/>
</dbReference>
<dbReference type="InterPro" id="IPR029149">
    <property type="entry name" value="Creatin/AminoP/Spt16_N"/>
</dbReference>
<accession>A0A2T5G7L6</accession>
<dbReference type="Pfam" id="PF01321">
    <property type="entry name" value="Creatinase_N"/>
    <property type="match status" value="1"/>
</dbReference>
<evidence type="ECO:0000256" key="3">
    <source>
        <dbReference type="RuleBase" id="RU000590"/>
    </source>
</evidence>
<dbReference type="Proteomes" id="UP000244016">
    <property type="component" value="Unassembled WGS sequence"/>
</dbReference>
<dbReference type="InterPro" id="IPR000587">
    <property type="entry name" value="Creatinase_N"/>
</dbReference>
<dbReference type="InterPro" id="IPR000994">
    <property type="entry name" value="Pept_M24"/>
</dbReference>
<dbReference type="PROSITE" id="PS00491">
    <property type="entry name" value="PROLINE_PEPTIDASE"/>
    <property type="match status" value="1"/>
</dbReference>
<feature type="region of interest" description="Disordered" evidence="4">
    <location>
        <begin position="1"/>
        <end position="23"/>
    </location>
</feature>
<comment type="similarity">
    <text evidence="3">Belongs to the peptidase M24B family.</text>
</comment>
<dbReference type="PANTHER" id="PTHR46112:SF2">
    <property type="entry name" value="XAA-PRO AMINOPEPTIDASE P-RELATED"/>
    <property type="match status" value="1"/>
</dbReference>
<sequence>MGAANPVFPKFPNDPRKDEARAPAERRRRLAAFLRDEGIAFALVTRPLHIAYLTGMFLEPHERFVGLLLFPEGESLLVVPAVEDVAGDLPVLRYRDGEDPYRAVGAHVRKVLARGDLPGGTGKEIRIGVEEEHLTLARAARLAAGLAREGLSPHRLCSVDGALREMRAVKGPEELAALARAARDTDALLAAWIRELRPGMSEREAVRILERLRDEAGFGPFAFDPIVLTGERTALPHGVPGDAPLRPWSLLLVDVGVTCCGYAGDLTRTYVLVGAGPAPREERQTWERLYRAVEEAQTAALAAVAVGRPYAEVDRAARGVLERYGLAEYFVHRTGHGLGLEIHEAPQVAPDSQERATSGHVFTVEPGVYIPGVGGVRIEDVVALAEAGVEVLTRSPKAWDSVLLSLPPSMA</sequence>
<evidence type="ECO:0000313" key="7">
    <source>
        <dbReference type="EMBL" id="PTQ52181.1"/>
    </source>
</evidence>
<dbReference type="Gene3D" id="3.40.350.10">
    <property type="entry name" value="Creatinase/prolidase N-terminal domain"/>
    <property type="match status" value="1"/>
</dbReference>
<name>A0A2T5G7L6_9BACL</name>
<dbReference type="InterPro" id="IPR050659">
    <property type="entry name" value="Peptidase_M24B"/>
</dbReference>
<organism evidence="7 8">
    <name type="scientific">Brockia lithotrophica</name>
    <dbReference type="NCBI Taxonomy" id="933949"/>
    <lineage>
        <taxon>Bacteria</taxon>
        <taxon>Bacillati</taxon>
        <taxon>Bacillota</taxon>
        <taxon>Bacilli</taxon>
        <taxon>Bacillales</taxon>
        <taxon>Bacillales Family X. Incertae Sedis</taxon>
        <taxon>Brockia</taxon>
    </lineage>
</organism>